<keyword evidence="3" id="KW-1185">Reference proteome</keyword>
<evidence type="ECO:0000313" key="3">
    <source>
        <dbReference type="Proteomes" id="UP000756346"/>
    </source>
</evidence>
<reference evidence="2" key="1">
    <citation type="journal article" date="2021" name="Nat. Commun.">
        <title>Genetic determinants of endophytism in the Arabidopsis root mycobiome.</title>
        <authorList>
            <person name="Mesny F."/>
            <person name="Miyauchi S."/>
            <person name="Thiergart T."/>
            <person name="Pickel B."/>
            <person name="Atanasova L."/>
            <person name="Karlsson M."/>
            <person name="Huettel B."/>
            <person name="Barry K.W."/>
            <person name="Haridas S."/>
            <person name="Chen C."/>
            <person name="Bauer D."/>
            <person name="Andreopoulos W."/>
            <person name="Pangilinan J."/>
            <person name="LaButti K."/>
            <person name="Riley R."/>
            <person name="Lipzen A."/>
            <person name="Clum A."/>
            <person name="Drula E."/>
            <person name="Henrissat B."/>
            <person name="Kohler A."/>
            <person name="Grigoriev I.V."/>
            <person name="Martin F.M."/>
            <person name="Hacquard S."/>
        </authorList>
    </citation>
    <scope>NUCLEOTIDE SEQUENCE</scope>
    <source>
        <strain evidence="2">MPI-CAGE-CH-0230</strain>
    </source>
</reference>
<dbReference type="GeneID" id="70187175"/>
<accession>A0A9P8XQ66</accession>
<gene>
    <name evidence="2" type="ORF">B0I36DRAFT_356422</name>
</gene>
<sequence length="137" mass="15215">MQMEKLSSSPQSVKSISQKSGLQQDTPAPPSLTHRSLLVADLKKRDIVDVAISDMRLRKYDHGMAQPAVFVIRQDGTVLYRWAIVPSLMNLGGAKDRPLLEEIWHNVDASLHGKEAVHTTYSTAGVAAVIREKLRSR</sequence>
<comment type="caution">
    <text evidence="2">The sequence shown here is derived from an EMBL/GenBank/DDBJ whole genome shotgun (WGS) entry which is preliminary data.</text>
</comment>
<proteinExistence type="predicted"/>
<evidence type="ECO:0000313" key="2">
    <source>
        <dbReference type="EMBL" id="KAH7010809.1"/>
    </source>
</evidence>
<feature type="region of interest" description="Disordered" evidence="1">
    <location>
        <begin position="1"/>
        <end position="32"/>
    </location>
</feature>
<name>A0A9P8XQ66_9PEZI</name>
<dbReference type="EMBL" id="JAGTJQ010000016">
    <property type="protein sequence ID" value="KAH7010809.1"/>
    <property type="molecule type" value="Genomic_DNA"/>
</dbReference>
<dbReference type="Proteomes" id="UP000756346">
    <property type="component" value="Unassembled WGS sequence"/>
</dbReference>
<dbReference type="AlphaFoldDB" id="A0A9P8XQ66"/>
<evidence type="ECO:0008006" key="4">
    <source>
        <dbReference type="Google" id="ProtNLM"/>
    </source>
</evidence>
<dbReference type="OrthoDB" id="407518at2759"/>
<organism evidence="2 3">
    <name type="scientific">Microdochium trichocladiopsis</name>
    <dbReference type="NCBI Taxonomy" id="1682393"/>
    <lineage>
        <taxon>Eukaryota</taxon>
        <taxon>Fungi</taxon>
        <taxon>Dikarya</taxon>
        <taxon>Ascomycota</taxon>
        <taxon>Pezizomycotina</taxon>
        <taxon>Sordariomycetes</taxon>
        <taxon>Xylariomycetidae</taxon>
        <taxon>Xylariales</taxon>
        <taxon>Microdochiaceae</taxon>
        <taxon>Microdochium</taxon>
    </lineage>
</organism>
<protein>
    <recommendedName>
        <fullName evidence="4">Alkyl hydroperoxide reductase subunit C/ Thiol specific antioxidant domain-containing protein</fullName>
    </recommendedName>
</protein>
<evidence type="ECO:0000256" key="1">
    <source>
        <dbReference type="SAM" id="MobiDB-lite"/>
    </source>
</evidence>
<feature type="compositionally biased region" description="Low complexity" evidence="1">
    <location>
        <begin position="7"/>
        <end position="20"/>
    </location>
</feature>
<dbReference type="RefSeq" id="XP_046004294.1">
    <property type="nucleotide sequence ID" value="XM_046157629.1"/>
</dbReference>